<dbReference type="InterPro" id="IPR011006">
    <property type="entry name" value="CheY-like_superfamily"/>
</dbReference>
<evidence type="ECO:0000259" key="3">
    <source>
        <dbReference type="PROSITE" id="PS50110"/>
    </source>
</evidence>
<proteinExistence type="predicted"/>
<keyword evidence="5" id="KW-1185">Reference proteome</keyword>
<dbReference type="OrthoDB" id="9800897at2"/>
<evidence type="ECO:0000313" key="5">
    <source>
        <dbReference type="Proteomes" id="UP000032566"/>
    </source>
</evidence>
<dbReference type="PATRIC" id="fig|80878.5.peg.1843"/>
<keyword evidence="1 2" id="KW-0597">Phosphoprotein</keyword>
<dbReference type="Proteomes" id="UP000032566">
    <property type="component" value="Unassembled WGS sequence"/>
</dbReference>
<dbReference type="PROSITE" id="PS50110">
    <property type="entry name" value="RESPONSE_REGULATORY"/>
    <property type="match status" value="1"/>
</dbReference>
<name>A0A0D7K842_9BURK</name>
<sequence length="123" mass="13651">MKKILIVEDHADIRKLLKMTLEFDDFEIHEASTGDAGLALCREICPDIVLLDIMMPGTLNGLEVCRQIKADHATRFTKVVLLTARVQAGDKEAGLAAGADDYLMKPFSTLQVLETIYRMEAEA</sequence>
<dbReference type="PANTHER" id="PTHR44591">
    <property type="entry name" value="STRESS RESPONSE REGULATOR PROTEIN 1"/>
    <property type="match status" value="1"/>
</dbReference>
<organism evidence="4 5">
    <name type="scientific">Acidovorax temperans</name>
    <dbReference type="NCBI Taxonomy" id="80878"/>
    <lineage>
        <taxon>Bacteria</taxon>
        <taxon>Pseudomonadati</taxon>
        <taxon>Pseudomonadota</taxon>
        <taxon>Betaproteobacteria</taxon>
        <taxon>Burkholderiales</taxon>
        <taxon>Comamonadaceae</taxon>
        <taxon>Acidovorax</taxon>
    </lineage>
</organism>
<evidence type="ECO:0000313" key="4">
    <source>
        <dbReference type="EMBL" id="KJA10511.1"/>
    </source>
</evidence>
<dbReference type="Gene3D" id="3.40.50.2300">
    <property type="match status" value="1"/>
</dbReference>
<dbReference type="RefSeq" id="WP_044398272.1">
    <property type="nucleotide sequence ID" value="NZ_CP117193.1"/>
</dbReference>
<dbReference type="SMART" id="SM00448">
    <property type="entry name" value="REC"/>
    <property type="match status" value="1"/>
</dbReference>
<gene>
    <name evidence="4" type="ORF">RP29_10895</name>
</gene>
<reference evidence="4 5" key="1">
    <citation type="submission" date="2014-12" db="EMBL/GenBank/DDBJ databases">
        <title>Isolation of bacteria from lake water.</title>
        <authorList>
            <person name="Sheng K.-Y."/>
            <person name="Chin P.-S."/>
            <person name="Chan K.-G."/>
            <person name="Tan G.S."/>
        </authorList>
    </citation>
    <scope>NUCLEOTIDE SEQUENCE [LARGE SCALE GENOMIC DNA]</scope>
    <source>
        <strain evidence="4 5">KY4</strain>
    </source>
</reference>
<feature type="domain" description="Response regulatory" evidence="3">
    <location>
        <begin position="3"/>
        <end position="120"/>
    </location>
</feature>
<protein>
    <submittedName>
        <fullName evidence="4">Chemotaxis protein CheY</fullName>
    </submittedName>
</protein>
<dbReference type="GO" id="GO:0000160">
    <property type="term" value="P:phosphorelay signal transduction system"/>
    <property type="evidence" value="ECO:0007669"/>
    <property type="project" value="InterPro"/>
</dbReference>
<dbReference type="SUPFAM" id="SSF52172">
    <property type="entry name" value="CheY-like"/>
    <property type="match status" value="1"/>
</dbReference>
<dbReference type="EMBL" id="JXYQ01000032">
    <property type="protein sequence ID" value="KJA10511.1"/>
    <property type="molecule type" value="Genomic_DNA"/>
</dbReference>
<dbReference type="CDD" id="cd17574">
    <property type="entry name" value="REC_OmpR"/>
    <property type="match status" value="1"/>
</dbReference>
<evidence type="ECO:0000256" key="2">
    <source>
        <dbReference type="PROSITE-ProRule" id="PRU00169"/>
    </source>
</evidence>
<evidence type="ECO:0000256" key="1">
    <source>
        <dbReference type="ARBA" id="ARBA00022553"/>
    </source>
</evidence>
<accession>A0A0D7K842</accession>
<dbReference type="InterPro" id="IPR050595">
    <property type="entry name" value="Bact_response_regulator"/>
</dbReference>
<dbReference type="Pfam" id="PF00072">
    <property type="entry name" value="Response_reg"/>
    <property type="match status" value="1"/>
</dbReference>
<comment type="caution">
    <text evidence="4">The sequence shown here is derived from an EMBL/GenBank/DDBJ whole genome shotgun (WGS) entry which is preliminary data.</text>
</comment>
<dbReference type="STRING" id="80878.RP29_10895"/>
<feature type="modified residue" description="4-aspartylphosphate" evidence="2">
    <location>
        <position position="52"/>
    </location>
</feature>
<dbReference type="PANTHER" id="PTHR44591:SF3">
    <property type="entry name" value="RESPONSE REGULATORY DOMAIN-CONTAINING PROTEIN"/>
    <property type="match status" value="1"/>
</dbReference>
<dbReference type="InterPro" id="IPR001789">
    <property type="entry name" value="Sig_transdc_resp-reg_receiver"/>
</dbReference>
<dbReference type="AlphaFoldDB" id="A0A0D7K842"/>